<dbReference type="VEuPathDB" id="VectorBase:AAEL000726"/>
<protein>
    <submittedName>
        <fullName evidence="3">Putative secreted protein</fullName>
    </submittedName>
</protein>
<evidence type="ECO:0000259" key="2">
    <source>
        <dbReference type="PROSITE" id="PS51406"/>
    </source>
</evidence>
<dbReference type="PANTHER" id="PTHR19143:SF327">
    <property type="entry name" value="FI21813P1-RELATED"/>
    <property type="match status" value="1"/>
</dbReference>
<evidence type="ECO:0000313" key="3">
    <source>
        <dbReference type="EMBL" id="AAL76019.1"/>
    </source>
</evidence>
<feature type="chain" id="PRO_5004313935" evidence="1">
    <location>
        <begin position="20"/>
        <end position="292"/>
    </location>
</feature>
<dbReference type="PROSITE" id="PS51406">
    <property type="entry name" value="FIBRINOGEN_C_2"/>
    <property type="match status" value="1"/>
</dbReference>
<proteinExistence type="evidence at transcript level"/>
<dbReference type="SMART" id="SM00186">
    <property type="entry name" value="FBG"/>
    <property type="match status" value="1"/>
</dbReference>
<dbReference type="HOGENOM" id="CLU_038628_1_0_1"/>
<evidence type="ECO:0000256" key="1">
    <source>
        <dbReference type="SAM" id="SignalP"/>
    </source>
</evidence>
<accession>Q8T9V0</accession>
<reference evidence="3" key="1">
    <citation type="journal article" date="2002" name="Insect Biochem. Mol. Biol.">
        <title>Toward a description of the sialome of the adult female mosquito Aedes aegypti.</title>
        <authorList>
            <person name="Valenzuela J.G."/>
            <person name="Pham V.M."/>
            <person name="Garfield M.K."/>
            <person name="Francischetti I.M."/>
            <person name="Ribeiro J.M."/>
        </authorList>
    </citation>
    <scope>NUCLEOTIDE SEQUENCE</scope>
    <source>
        <strain evidence="3">Black eye</strain>
        <tissue evidence="3">Salivary gland</tissue>
    </source>
</reference>
<feature type="domain" description="Fibrinogen C-terminal" evidence="2">
    <location>
        <begin position="72"/>
        <end position="290"/>
    </location>
</feature>
<name>Q8T9V0_AEDAE</name>
<sequence length="292" mass="33720">MMNRQLWVIIFSILCIVQAEEDNPTTEKMEELGIATINNFTREFNSYVEAVSQVLADLELTTTASITQIKHRIKHLLQEKCNLCSAKAEDPALDQGYVTTSNGSVIPVSYDQTRFGGGWIVLMQRYDGTVRFNRTWAEYRDGFGMAGHEFWLGLERIHQMTKDAEYELMIEMQDFEGNYKYAGYDAFAVGPEEERYPLVTVGEFNGTAYVNSFGEHRGYGFSTYDNDDNGCSNQYGRGGWWYYRKSCFGASLTGIWQNKQDWKSISWVWFSTEQKQVPLKFARMMMRLKTAE</sequence>
<feature type="signal peptide" evidence="1">
    <location>
        <begin position="1"/>
        <end position="19"/>
    </location>
</feature>
<keyword evidence="1" id="KW-0732">Signal</keyword>
<dbReference type="InterPro" id="IPR036056">
    <property type="entry name" value="Fibrinogen-like_C"/>
</dbReference>
<dbReference type="Gene3D" id="3.90.215.10">
    <property type="entry name" value="Gamma Fibrinogen, chain A, domain 1"/>
    <property type="match status" value="1"/>
</dbReference>
<dbReference type="InterPro" id="IPR050373">
    <property type="entry name" value="Fibrinogen_C-term_domain"/>
</dbReference>
<dbReference type="InterPro" id="IPR014716">
    <property type="entry name" value="Fibrinogen_a/b/g_C_1"/>
</dbReference>
<dbReference type="AlphaFoldDB" id="Q8T9V0"/>
<dbReference type="SUPFAM" id="SSF56496">
    <property type="entry name" value="Fibrinogen C-terminal domain-like"/>
    <property type="match status" value="1"/>
</dbReference>
<dbReference type="InterPro" id="IPR002181">
    <property type="entry name" value="Fibrinogen_a/b/g_C_dom"/>
</dbReference>
<dbReference type="GO" id="GO:0005615">
    <property type="term" value="C:extracellular space"/>
    <property type="evidence" value="ECO:0007669"/>
    <property type="project" value="TreeGrafter"/>
</dbReference>
<dbReference type="PANTHER" id="PTHR19143">
    <property type="entry name" value="FIBRINOGEN/TENASCIN/ANGIOPOEITIN"/>
    <property type="match status" value="1"/>
</dbReference>
<dbReference type="Pfam" id="PF00147">
    <property type="entry name" value="Fibrinogen_C"/>
    <property type="match status" value="1"/>
</dbReference>
<organism evidence="3">
    <name type="scientific">Aedes aegypti</name>
    <name type="common">Yellowfever mosquito</name>
    <name type="synonym">Culex aegypti</name>
    <dbReference type="NCBI Taxonomy" id="7159"/>
    <lineage>
        <taxon>Eukaryota</taxon>
        <taxon>Metazoa</taxon>
        <taxon>Ecdysozoa</taxon>
        <taxon>Arthropoda</taxon>
        <taxon>Hexapoda</taxon>
        <taxon>Insecta</taxon>
        <taxon>Pterygota</taxon>
        <taxon>Neoptera</taxon>
        <taxon>Endopterygota</taxon>
        <taxon>Diptera</taxon>
        <taxon>Nematocera</taxon>
        <taxon>Culicoidea</taxon>
        <taxon>Culicidae</taxon>
        <taxon>Culicinae</taxon>
        <taxon>Aedini</taxon>
        <taxon>Aedes</taxon>
        <taxon>Stegomyia</taxon>
    </lineage>
</organism>
<dbReference type="EMBL" id="AF466596">
    <property type="protein sequence ID" value="AAL76019.1"/>
    <property type="molecule type" value="mRNA"/>
</dbReference>